<dbReference type="InterPro" id="IPR008266">
    <property type="entry name" value="Tyr_kinase_AS"/>
</dbReference>
<dbReference type="GO" id="GO:0004715">
    <property type="term" value="F:non-membrane spanning protein tyrosine kinase activity"/>
    <property type="evidence" value="ECO:0007669"/>
    <property type="project" value="UniProtKB-EC"/>
</dbReference>
<evidence type="ECO:0000256" key="4">
    <source>
        <dbReference type="ARBA" id="ARBA00022741"/>
    </source>
</evidence>
<keyword evidence="3" id="KW-0808">Transferase</keyword>
<dbReference type="OrthoDB" id="4062651at2759"/>
<protein>
    <recommendedName>
        <fullName evidence="1">non-specific protein-tyrosine kinase</fullName>
        <ecNumber evidence="1">2.7.10.2</ecNumber>
    </recommendedName>
</protein>
<evidence type="ECO:0000313" key="14">
    <source>
        <dbReference type="Proteomes" id="UP000678393"/>
    </source>
</evidence>
<dbReference type="PROSITE" id="PS50002">
    <property type="entry name" value="SH3"/>
    <property type="match status" value="1"/>
</dbReference>
<dbReference type="AlphaFoldDB" id="A0A8S3ZER1"/>
<dbReference type="InterPro" id="IPR050198">
    <property type="entry name" value="Non-receptor_tyrosine_kinases"/>
</dbReference>
<reference evidence="13" key="1">
    <citation type="submission" date="2021-04" db="EMBL/GenBank/DDBJ databases">
        <authorList>
            <consortium name="Molecular Ecology Group"/>
        </authorList>
    </citation>
    <scope>NUCLEOTIDE SEQUENCE</scope>
</reference>
<dbReference type="Proteomes" id="UP000678393">
    <property type="component" value="Unassembled WGS sequence"/>
</dbReference>
<dbReference type="PANTHER" id="PTHR24418">
    <property type="entry name" value="TYROSINE-PROTEIN KINASE"/>
    <property type="match status" value="1"/>
</dbReference>
<organism evidence="13 14">
    <name type="scientific">Candidula unifasciata</name>
    <dbReference type="NCBI Taxonomy" id="100452"/>
    <lineage>
        <taxon>Eukaryota</taxon>
        <taxon>Metazoa</taxon>
        <taxon>Spiralia</taxon>
        <taxon>Lophotrochozoa</taxon>
        <taxon>Mollusca</taxon>
        <taxon>Gastropoda</taxon>
        <taxon>Heterobranchia</taxon>
        <taxon>Euthyneura</taxon>
        <taxon>Panpulmonata</taxon>
        <taxon>Eupulmonata</taxon>
        <taxon>Stylommatophora</taxon>
        <taxon>Helicina</taxon>
        <taxon>Helicoidea</taxon>
        <taxon>Geomitridae</taxon>
        <taxon>Candidula</taxon>
    </lineage>
</organism>
<feature type="non-terminal residue" evidence="13">
    <location>
        <position position="465"/>
    </location>
</feature>
<dbReference type="PRINTS" id="PR00109">
    <property type="entry name" value="TYRKINASE"/>
</dbReference>
<evidence type="ECO:0000256" key="8">
    <source>
        <dbReference type="PROSITE-ProRule" id="PRU00192"/>
    </source>
</evidence>
<dbReference type="InterPro" id="IPR001452">
    <property type="entry name" value="SH3_domain"/>
</dbReference>
<dbReference type="EC" id="2.7.10.2" evidence="1"/>
<name>A0A8S3ZER1_9EUPU</name>
<feature type="domain" description="Protein kinase" evidence="11">
    <location>
        <begin position="1"/>
        <end position="239"/>
    </location>
</feature>
<evidence type="ECO:0000256" key="2">
    <source>
        <dbReference type="ARBA" id="ARBA00022443"/>
    </source>
</evidence>
<dbReference type="CDD" id="cd00174">
    <property type="entry name" value="SH3"/>
    <property type="match status" value="1"/>
</dbReference>
<dbReference type="SUPFAM" id="SSF56112">
    <property type="entry name" value="Protein kinase-like (PK-like)"/>
    <property type="match status" value="1"/>
</dbReference>
<dbReference type="SUPFAM" id="SSF50044">
    <property type="entry name" value="SH3-domain"/>
    <property type="match status" value="1"/>
</dbReference>
<feature type="domain" description="CRIB" evidence="12">
    <location>
        <begin position="338"/>
        <end position="352"/>
    </location>
</feature>
<evidence type="ECO:0000256" key="7">
    <source>
        <dbReference type="ARBA" id="ARBA00023137"/>
    </source>
</evidence>
<dbReference type="EMBL" id="CAJHNH020002101">
    <property type="protein sequence ID" value="CAG5125576.1"/>
    <property type="molecule type" value="Genomic_DNA"/>
</dbReference>
<dbReference type="InterPro" id="IPR036028">
    <property type="entry name" value="SH3-like_dom_sf"/>
</dbReference>
<accession>A0A8S3ZER1</accession>
<evidence type="ECO:0000313" key="13">
    <source>
        <dbReference type="EMBL" id="CAG5125576.1"/>
    </source>
</evidence>
<dbReference type="GO" id="GO:0005524">
    <property type="term" value="F:ATP binding"/>
    <property type="evidence" value="ECO:0007669"/>
    <property type="project" value="UniProtKB-KW"/>
</dbReference>
<dbReference type="InterPro" id="IPR000719">
    <property type="entry name" value="Prot_kinase_dom"/>
</dbReference>
<evidence type="ECO:0000256" key="3">
    <source>
        <dbReference type="ARBA" id="ARBA00022679"/>
    </source>
</evidence>
<keyword evidence="4" id="KW-0547">Nucleotide-binding</keyword>
<dbReference type="InterPro" id="IPR011009">
    <property type="entry name" value="Kinase-like_dom_sf"/>
</dbReference>
<dbReference type="PROSITE" id="PS00109">
    <property type="entry name" value="PROTEIN_KINASE_TYR"/>
    <property type="match status" value="1"/>
</dbReference>
<evidence type="ECO:0000259" key="12">
    <source>
        <dbReference type="PROSITE" id="PS50108"/>
    </source>
</evidence>
<proteinExistence type="predicted"/>
<gene>
    <name evidence="13" type="ORF">CUNI_LOCUS11134</name>
</gene>
<dbReference type="InterPro" id="IPR001245">
    <property type="entry name" value="Ser-Thr/Tyr_kinase_cat_dom"/>
</dbReference>
<evidence type="ECO:0000259" key="11">
    <source>
        <dbReference type="PROSITE" id="PS50011"/>
    </source>
</evidence>
<dbReference type="SMART" id="SM00219">
    <property type="entry name" value="TyrKc"/>
    <property type="match status" value="1"/>
</dbReference>
<evidence type="ECO:0000256" key="6">
    <source>
        <dbReference type="ARBA" id="ARBA00022840"/>
    </source>
</evidence>
<keyword evidence="7" id="KW-0829">Tyrosine-protein kinase</keyword>
<keyword evidence="2 8" id="KW-0728">SH3 domain</keyword>
<dbReference type="Gene3D" id="2.30.30.40">
    <property type="entry name" value="SH3 Domains"/>
    <property type="match status" value="1"/>
</dbReference>
<evidence type="ECO:0000256" key="5">
    <source>
        <dbReference type="ARBA" id="ARBA00022777"/>
    </source>
</evidence>
<comment type="caution">
    <text evidence="13">The sequence shown here is derived from an EMBL/GenBank/DDBJ whole genome shotgun (WGS) entry which is preliminary data.</text>
</comment>
<keyword evidence="5" id="KW-0418">Kinase</keyword>
<feature type="non-terminal residue" evidence="13">
    <location>
        <position position="1"/>
    </location>
</feature>
<dbReference type="Pfam" id="PF07714">
    <property type="entry name" value="PK_Tyr_Ser-Thr"/>
    <property type="match status" value="1"/>
</dbReference>
<feature type="domain" description="SH3" evidence="10">
    <location>
        <begin position="239"/>
        <end position="307"/>
    </location>
</feature>
<keyword evidence="6" id="KW-0067">ATP-binding</keyword>
<keyword evidence="14" id="KW-1185">Reference proteome</keyword>
<dbReference type="PROSITE" id="PS50108">
    <property type="entry name" value="CRIB"/>
    <property type="match status" value="1"/>
</dbReference>
<evidence type="ECO:0000256" key="1">
    <source>
        <dbReference type="ARBA" id="ARBA00011903"/>
    </source>
</evidence>
<dbReference type="InterPro" id="IPR020635">
    <property type="entry name" value="Tyr_kinase_cat_dom"/>
</dbReference>
<dbReference type="Pfam" id="PF07653">
    <property type="entry name" value="SH3_2"/>
    <property type="match status" value="1"/>
</dbReference>
<dbReference type="Gene3D" id="1.10.510.10">
    <property type="entry name" value="Transferase(Phosphotransferase) domain 1"/>
    <property type="match status" value="1"/>
</dbReference>
<evidence type="ECO:0000259" key="10">
    <source>
        <dbReference type="PROSITE" id="PS50002"/>
    </source>
</evidence>
<dbReference type="FunFam" id="1.10.510.10:FF:000521">
    <property type="entry name" value="Tyrosine-protein kinase pr2"/>
    <property type="match status" value="1"/>
</dbReference>
<sequence>LQVALKRLRRERMNTGTQSFLKEAAIMQDIDHEYIVRMYGVVLDTDDNVMLVTELAPLRSLLECLKDMTLRVDLPVPRLCDYAQQVCDGMSYLESKRLVHRDLAARNILVFSKNQVKISDLGLSRLLGAGQDYYQSKFSVSLKLPIAWCAPECINYLKFTSASDVWSYAVMLWEFFTYGFQPWAGLNGQQILEAIDSGQHLEQPDLCTTDIYKLMLECWSIDPEARPTFADILVRLPQLRPTQVKALKDYTSVATEKGYISYKAGDIIVVIDKSPPTTSPPGLVWRGVLANGKSGLFDPTNAVPFIEPKFSPVTAKTASLARKESNRKSGRKIRADMISHPQNDLRHTGHIGYDGAVFGDVSFIGDNYDKLPVKVGSGGGSSRGSSVMSLPHAGDSPDHNGHVRPSGSQDSLDNDRNGYKQTWMSQESLNSHSTFHTDHDGRHSPHYLDVEDDSLFSDFKMPDLG</sequence>
<dbReference type="PROSITE" id="PS50011">
    <property type="entry name" value="PROTEIN_KINASE_DOM"/>
    <property type="match status" value="1"/>
</dbReference>
<feature type="region of interest" description="Disordered" evidence="9">
    <location>
        <begin position="375"/>
        <end position="418"/>
    </location>
</feature>
<dbReference type="InterPro" id="IPR000095">
    <property type="entry name" value="CRIB_dom"/>
</dbReference>
<evidence type="ECO:0000256" key="9">
    <source>
        <dbReference type="SAM" id="MobiDB-lite"/>
    </source>
</evidence>